<evidence type="ECO:0000313" key="2">
    <source>
        <dbReference type="EMBL" id="MBK9983595.1"/>
    </source>
</evidence>
<dbReference type="SUPFAM" id="SSF82171">
    <property type="entry name" value="DPP6 N-terminal domain-like"/>
    <property type="match status" value="1"/>
</dbReference>
<dbReference type="EMBL" id="JADKGY010000021">
    <property type="protein sequence ID" value="MBK9983595.1"/>
    <property type="molecule type" value="Genomic_DNA"/>
</dbReference>
<dbReference type="Gene3D" id="2.140.10.30">
    <property type="entry name" value="Dipeptidylpeptidase IV, N-terminal domain"/>
    <property type="match status" value="1"/>
</dbReference>
<reference evidence="2 3" key="1">
    <citation type="submission" date="2020-10" db="EMBL/GenBank/DDBJ databases">
        <title>Connecting structure to function with the recovery of over 1000 high-quality activated sludge metagenome-assembled genomes encoding full-length rRNA genes using long-read sequencing.</title>
        <authorList>
            <person name="Singleton C.M."/>
            <person name="Petriglieri F."/>
            <person name="Kristensen J.M."/>
            <person name="Kirkegaard R.H."/>
            <person name="Michaelsen T.Y."/>
            <person name="Andersen M.H."/>
            <person name="Karst S.M."/>
            <person name="Dueholm M.S."/>
            <person name="Nielsen P.H."/>
            <person name="Albertsen M."/>
        </authorList>
    </citation>
    <scope>NUCLEOTIDE SEQUENCE [LARGE SCALE GENOMIC DNA]</scope>
    <source>
        <strain evidence="2">Ribe_18-Q3-R11-54_MAXAC.273</strain>
    </source>
</reference>
<organism evidence="2 3">
    <name type="scientific">Candidatus Opimibacter skivensis</name>
    <dbReference type="NCBI Taxonomy" id="2982028"/>
    <lineage>
        <taxon>Bacteria</taxon>
        <taxon>Pseudomonadati</taxon>
        <taxon>Bacteroidota</taxon>
        <taxon>Saprospiria</taxon>
        <taxon>Saprospirales</taxon>
        <taxon>Saprospiraceae</taxon>
        <taxon>Candidatus Opimibacter</taxon>
    </lineage>
</organism>
<comment type="caution">
    <text evidence="2">The sequence shown here is derived from an EMBL/GenBank/DDBJ whole genome shotgun (WGS) entry which is preliminary data.</text>
</comment>
<accession>A0A9D7SUN1</accession>
<sequence length="67" mass="7356">MVYFQGDMKSPMEREIYSVDLNGGAPKMIKGETGTNSAAFSTTFDLFVWTHSGINTPTSYVVNDRSG</sequence>
<evidence type="ECO:0000259" key="1">
    <source>
        <dbReference type="Pfam" id="PF00930"/>
    </source>
</evidence>
<feature type="non-terminal residue" evidence="2">
    <location>
        <position position="67"/>
    </location>
</feature>
<dbReference type="Pfam" id="PF00930">
    <property type="entry name" value="DPPIV_N"/>
    <property type="match status" value="1"/>
</dbReference>
<dbReference type="InterPro" id="IPR002469">
    <property type="entry name" value="Peptidase_S9B_N"/>
</dbReference>
<dbReference type="AlphaFoldDB" id="A0A9D7SUN1"/>
<name>A0A9D7SUN1_9BACT</name>
<gene>
    <name evidence="2" type="ORF">IPP15_14650</name>
</gene>
<dbReference type="Proteomes" id="UP000808337">
    <property type="component" value="Unassembled WGS sequence"/>
</dbReference>
<proteinExistence type="predicted"/>
<dbReference type="GO" id="GO:0006508">
    <property type="term" value="P:proteolysis"/>
    <property type="evidence" value="ECO:0007669"/>
    <property type="project" value="InterPro"/>
</dbReference>
<feature type="domain" description="Dipeptidylpeptidase IV N-terminal" evidence="1">
    <location>
        <begin position="2"/>
        <end position="58"/>
    </location>
</feature>
<protein>
    <submittedName>
        <fullName evidence="2">DPP IV N-terminal domain-containing protein</fullName>
    </submittedName>
</protein>
<evidence type="ECO:0000313" key="3">
    <source>
        <dbReference type="Proteomes" id="UP000808337"/>
    </source>
</evidence>